<reference evidence="2" key="2">
    <citation type="submission" date="2017-06" db="EMBL/GenBank/DDBJ databases">
        <title>The pomegranate genome and the genomics of punicalagin biosynthesis.</title>
        <authorList>
            <person name="Xu C."/>
        </authorList>
    </citation>
    <scope>NUCLEOTIDE SEQUENCE [LARGE SCALE GENOMIC DNA]</scope>
    <source>
        <tissue evidence="2">Fresh leaf</tissue>
    </source>
</reference>
<dbReference type="Proteomes" id="UP000197138">
    <property type="component" value="Unassembled WGS sequence"/>
</dbReference>
<evidence type="ECO:0000256" key="1">
    <source>
        <dbReference type="SAM" id="MobiDB-lite"/>
    </source>
</evidence>
<feature type="region of interest" description="Disordered" evidence="1">
    <location>
        <begin position="1"/>
        <end position="92"/>
    </location>
</feature>
<dbReference type="AlphaFoldDB" id="A0A218XWP2"/>
<keyword evidence="5" id="KW-1185">Reference proteome</keyword>
<reference evidence="4" key="1">
    <citation type="journal article" date="2017" name="Plant J.">
        <title>The pomegranate (Punica granatum L.) genome and the genomics of punicalagin biosynthesis.</title>
        <authorList>
            <person name="Qin G."/>
            <person name="Xu C."/>
            <person name="Ming R."/>
            <person name="Tang H."/>
            <person name="Guyot R."/>
            <person name="Kramer E.M."/>
            <person name="Hu Y."/>
            <person name="Yi X."/>
            <person name="Qi Y."/>
            <person name="Xu X."/>
            <person name="Gao Z."/>
            <person name="Pan H."/>
            <person name="Jian J."/>
            <person name="Tian Y."/>
            <person name="Yue Z."/>
            <person name="Xu Y."/>
        </authorList>
    </citation>
    <scope>NUCLEOTIDE SEQUENCE [LARGE SCALE GENOMIC DNA]</scope>
    <source>
        <strain evidence="4">cv. Dabenzi</strain>
    </source>
</reference>
<dbReference type="EMBL" id="PGOL01000737">
    <property type="protein sequence ID" value="PKI65664.1"/>
    <property type="molecule type" value="Genomic_DNA"/>
</dbReference>
<feature type="compositionally biased region" description="Acidic residues" evidence="1">
    <location>
        <begin position="29"/>
        <end position="49"/>
    </location>
</feature>
<evidence type="ECO:0000313" key="5">
    <source>
        <dbReference type="Proteomes" id="UP000233551"/>
    </source>
</evidence>
<comment type="caution">
    <text evidence="2">The sequence shown here is derived from an EMBL/GenBank/DDBJ whole genome shotgun (WGS) entry which is preliminary data.</text>
</comment>
<proteinExistence type="predicted"/>
<reference evidence="3 5" key="3">
    <citation type="submission" date="2017-11" db="EMBL/GenBank/DDBJ databases">
        <title>De-novo sequencing of pomegranate (Punica granatum L.) genome.</title>
        <authorList>
            <person name="Akparov Z."/>
            <person name="Amiraslanov A."/>
            <person name="Hajiyeva S."/>
            <person name="Abbasov M."/>
            <person name="Kaur K."/>
            <person name="Hamwieh A."/>
            <person name="Solovyev V."/>
            <person name="Salamov A."/>
            <person name="Braich B."/>
            <person name="Kosarev P."/>
            <person name="Mahmoud A."/>
            <person name="Hajiyev E."/>
            <person name="Babayeva S."/>
            <person name="Izzatullayeva V."/>
            <person name="Mammadov A."/>
            <person name="Mammadov A."/>
            <person name="Sharifova S."/>
            <person name="Ojaghi J."/>
            <person name="Eynullazada K."/>
            <person name="Bayramov B."/>
            <person name="Abdulazimova A."/>
            <person name="Shahmuradov I."/>
        </authorList>
    </citation>
    <scope>NUCLEOTIDE SEQUENCE [LARGE SCALE GENOMIC DNA]</scope>
    <source>
        <strain evidence="3">AG2017</strain>
        <strain evidence="5">cv. AG2017</strain>
        <tissue evidence="3">Leaf</tissue>
    </source>
</reference>
<organism evidence="2 4">
    <name type="scientific">Punica granatum</name>
    <name type="common">Pomegranate</name>
    <dbReference type="NCBI Taxonomy" id="22663"/>
    <lineage>
        <taxon>Eukaryota</taxon>
        <taxon>Viridiplantae</taxon>
        <taxon>Streptophyta</taxon>
        <taxon>Embryophyta</taxon>
        <taxon>Tracheophyta</taxon>
        <taxon>Spermatophyta</taxon>
        <taxon>Magnoliopsida</taxon>
        <taxon>eudicotyledons</taxon>
        <taxon>Gunneridae</taxon>
        <taxon>Pentapetalae</taxon>
        <taxon>rosids</taxon>
        <taxon>malvids</taxon>
        <taxon>Myrtales</taxon>
        <taxon>Lythraceae</taxon>
        <taxon>Punica</taxon>
    </lineage>
</organism>
<protein>
    <submittedName>
        <fullName evidence="2">Uncharacterized protein</fullName>
    </submittedName>
</protein>
<evidence type="ECO:0000313" key="2">
    <source>
        <dbReference type="EMBL" id="OWM88702.1"/>
    </source>
</evidence>
<accession>A0A218XWP2</accession>
<gene>
    <name evidence="2" type="ORF">CDL15_Pgr002469</name>
    <name evidence="3" type="ORF">CRG98_013959</name>
</gene>
<feature type="compositionally biased region" description="Basic residues" evidence="1">
    <location>
        <begin position="1"/>
        <end position="17"/>
    </location>
</feature>
<dbReference type="Proteomes" id="UP000233551">
    <property type="component" value="Unassembled WGS sequence"/>
</dbReference>
<evidence type="ECO:0000313" key="3">
    <source>
        <dbReference type="EMBL" id="PKI65664.1"/>
    </source>
</evidence>
<evidence type="ECO:0000313" key="4">
    <source>
        <dbReference type="Proteomes" id="UP000197138"/>
    </source>
</evidence>
<sequence length="92" mass="11033">MRLRGRTMWRTPWRKRSNNMITRTRRNDEVEENNGAEEENNGVEEENNLGEEQQYNGKENHEVEGNQLPQLRELPRFGLGLSKQMMPMPRRH</sequence>
<dbReference type="EMBL" id="MTKT01000790">
    <property type="protein sequence ID" value="OWM88702.1"/>
    <property type="molecule type" value="Genomic_DNA"/>
</dbReference>
<name>A0A218XWP2_PUNGR</name>